<protein>
    <submittedName>
        <fullName evidence="1">Uncharacterized protein</fullName>
    </submittedName>
</protein>
<evidence type="ECO:0000313" key="2">
    <source>
        <dbReference type="Proteomes" id="UP000187209"/>
    </source>
</evidence>
<dbReference type="Proteomes" id="UP000187209">
    <property type="component" value="Unassembled WGS sequence"/>
</dbReference>
<accession>A0A1R2B222</accession>
<proteinExistence type="predicted"/>
<sequence length="151" mass="17031">MKTRQKDPEIIISDTSNFKQKIKASQSEIMKDFMQISNSLPVFKRVAQIDSDICKLQKVSNNKRPRKMKTKITEDISPILGLATFINEMNSCEMPFMQEKFPKQGMVVGNIIGGKNVKNSKPKVIIKLAGFTRAETHIGIAQFISKGNKNN</sequence>
<reference evidence="1 2" key="1">
    <citation type="submission" date="2016-11" db="EMBL/GenBank/DDBJ databases">
        <title>The macronuclear genome of Stentor coeruleus: a giant cell with tiny introns.</title>
        <authorList>
            <person name="Slabodnick M."/>
            <person name="Ruby J.G."/>
            <person name="Reiff S.B."/>
            <person name="Swart E.C."/>
            <person name="Gosai S."/>
            <person name="Prabakaran S."/>
            <person name="Witkowska E."/>
            <person name="Larue G.E."/>
            <person name="Fisher S."/>
            <person name="Freeman R.M."/>
            <person name="Gunawardena J."/>
            <person name="Chu W."/>
            <person name="Stover N.A."/>
            <person name="Gregory B.D."/>
            <person name="Nowacki M."/>
            <person name="Derisi J."/>
            <person name="Roy S.W."/>
            <person name="Marshall W.F."/>
            <person name="Sood P."/>
        </authorList>
    </citation>
    <scope>NUCLEOTIDE SEQUENCE [LARGE SCALE GENOMIC DNA]</scope>
    <source>
        <strain evidence="1">WM001</strain>
    </source>
</reference>
<organism evidence="1 2">
    <name type="scientific">Stentor coeruleus</name>
    <dbReference type="NCBI Taxonomy" id="5963"/>
    <lineage>
        <taxon>Eukaryota</taxon>
        <taxon>Sar</taxon>
        <taxon>Alveolata</taxon>
        <taxon>Ciliophora</taxon>
        <taxon>Postciliodesmatophora</taxon>
        <taxon>Heterotrichea</taxon>
        <taxon>Heterotrichida</taxon>
        <taxon>Stentoridae</taxon>
        <taxon>Stentor</taxon>
    </lineage>
</organism>
<comment type="caution">
    <text evidence="1">The sequence shown here is derived from an EMBL/GenBank/DDBJ whole genome shotgun (WGS) entry which is preliminary data.</text>
</comment>
<dbReference type="AlphaFoldDB" id="A0A1R2B222"/>
<evidence type="ECO:0000313" key="1">
    <source>
        <dbReference type="EMBL" id="OMJ70797.1"/>
    </source>
</evidence>
<gene>
    <name evidence="1" type="ORF">SteCoe_31145</name>
</gene>
<name>A0A1R2B222_9CILI</name>
<dbReference type="EMBL" id="MPUH01001053">
    <property type="protein sequence ID" value="OMJ70797.1"/>
    <property type="molecule type" value="Genomic_DNA"/>
</dbReference>
<keyword evidence="2" id="KW-1185">Reference proteome</keyword>